<keyword evidence="2" id="KW-1185">Reference proteome</keyword>
<comment type="caution">
    <text evidence="1">The sequence shown here is derived from an EMBL/GenBank/DDBJ whole genome shotgun (WGS) entry which is preliminary data.</text>
</comment>
<protein>
    <submittedName>
        <fullName evidence="1">Uncharacterized protein</fullName>
    </submittedName>
</protein>
<organism evidence="1 2">
    <name type="scientific">Durusdinium trenchii</name>
    <dbReference type="NCBI Taxonomy" id="1381693"/>
    <lineage>
        <taxon>Eukaryota</taxon>
        <taxon>Sar</taxon>
        <taxon>Alveolata</taxon>
        <taxon>Dinophyceae</taxon>
        <taxon>Suessiales</taxon>
        <taxon>Symbiodiniaceae</taxon>
        <taxon>Durusdinium</taxon>
    </lineage>
</organism>
<gene>
    <name evidence="1" type="ORF">CCMP2556_LOCUS7507</name>
</gene>
<accession>A0ABP0INT7</accession>
<dbReference type="EMBL" id="CAXAMN010003335">
    <property type="protein sequence ID" value="CAK9004003.1"/>
    <property type="molecule type" value="Genomic_DNA"/>
</dbReference>
<dbReference type="Proteomes" id="UP001642484">
    <property type="component" value="Unassembled WGS sequence"/>
</dbReference>
<evidence type="ECO:0000313" key="2">
    <source>
        <dbReference type="Proteomes" id="UP001642484"/>
    </source>
</evidence>
<reference evidence="1 2" key="1">
    <citation type="submission" date="2024-02" db="EMBL/GenBank/DDBJ databases">
        <authorList>
            <person name="Chen Y."/>
            <person name="Shah S."/>
            <person name="Dougan E. K."/>
            <person name="Thang M."/>
            <person name="Chan C."/>
        </authorList>
    </citation>
    <scope>NUCLEOTIDE SEQUENCE [LARGE SCALE GENOMIC DNA]</scope>
</reference>
<name>A0ABP0INT7_9DINO</name>
<sequence length="152" mass="16711">MQNLGRLSLLGKGASVEEVLQLALANRRRSSDQHVPGAVVVLHQTEERSRPGGHRATAPGNAPDFPEMGYLELAPKGISHHMAPVYREARLGEWTFSEAADMPCGHQEMVQVLFIKRCGTKAKGAKIAQCQWADEVFEDWLGRYAACADEKA</sequence>
<proteinExistence type="predicted"/>
<evidence type="ECO:0000313" key="1">
    <source>
        <dbReference type="EMBL" id="CAK9004003.1"/>
    </source>
</evidence>